<keyword evidence="3 10" id="KW-0813">Transport</keyword>
<dbReference type="AlphaFoldDB" id="A0A7S4ADM7"/>
<dbReference type="InterPro" id="IPR023395">
    <property type="entry name" value="MCP_dom_sf"/>
</dbReference>
<evidence type="ECO:0000256" key="2">
    <source>
        <dbReference type="ARBA" id="ARBA00006375"/>
    </source>
</evidence>
<keyword evidence="7" id="KW-0496">Mitochondrion</keyword>
<evidence type="ECO:0000256" key="8">
    <source>
        <dbReference type="ARBA" id="ARBA00023136"/>
    </source>
</evidence>
<evidence type="ECO:0000256" key="6">
    <source>
        <dbReference type="ARBA" id="ARBA00022989"/>
    </source>
</evidence>
<evidence type="ECO:0000256" key="7">
    <source>
        <dbReference type="ARBA" id="ARBA00023128"/>
    </source>
</evidence>
<protein>
    <recommendedName>
        <fullName evidence="13">Mitochondrial carrier protein</fullName>
    </recommendedName>
</protein>
<evidence type="ECO:0000256" key="5">
    <source>
        <dbReference type="ARBA" id="ARBA00022737"/>
    </source>
</evidence>
<comment type="similarity">
    <text evidence="2 10">Belongs to the mitochondrial carrier (TC 2.A.29) family.</text>
</comment>
<keyword evidence="5" id="KW-0677">Repeat</keyword>
<dbReference type="PROSITE" id="PS50920">
    <property type="entry name" value="SOLCAR"/>
    <property type="match status" value="1"/>
</dbReference>
<feature type="region of interest" description="Disordered" evidence="11">
    <location>
        <begin position="1"/>
        <end position="31"/>
    </location>
</feature>
<gene>
    <name evidence="12" type="ORF">PAUS00366_LOCUS5064</name>
</gene>
<organism evidence="12">
    <name type="scientific">Pseudo-nitzschia australis</name>
    <dbReference type="NCBI Taxonomy" id="44445"/>
    <lineage>
        <taxon>Eukaryota</taxon>
        <taxon>Sar</taxon>
        <taxon>Stramenopiles</taxon>
        <taxon>Ochrophyta</taxon>
        <taxon>Bacillariophyta</taxon>
        <taxon>Bacillariophyceae</taxon>
        <taxon>Bacillariophycidae</taxon>
        <taxon>Bacillariales</taxon>
        <taxon>Bacillariaceae</taxon>
        <taxon>Pseudo-nitzschia</taxon>
    </lineage>
</organism>
<keyword evidence="8 9" id="KW-0472">Membrane</keyword>
<comment type="subcellular location">
    <subcellularLocation>
        <location evidence="1">Mitochondrion membrane</location>
        <topology evidence="1">Multi-pass membrane protein</topology>
    </subcellularLocation>
</comment>
<evidence type="ECO:0000256" key="11">
    <source>
        <dbReference type="SAM" id="MobiDB-lite"/>
    </source>
</evidence>
<dbReference type="SUPFAM" id="SSF103506">
    <property type="entry name" value="Mitochondrial carrier"/>
    <property type="match status" value="1"/>
</dbReference>
<evidence type="ECO:0000256" key="4">
    <source>
        <dbReference type="ARBA" id="ARBA00022692"/>
    </source>
</evidence>
<dbReference type="EMBL" id="HBIX01006411">
    <property type="protein sequence ID" value="CAE0712312.1"/>
    <property type="molecule type" value="Transcribed_RNA"/>
</dbReference>
<dbReference type="PANTHER" id="PTHR45624:SF10">
    <property type="entry name" value="SLC (SOLUTE CARRIER) HOMOLOG"/>
    <property type="match status" value="1"/>
</dbReference>
<dbReference type="GO" id="GO:0022857">
    <property type="term" value="F:transmembrane transporter activity"/>
    <property type="evidence" value="ECO:0007669"/>
    <property type="project" value="TreeGrafter"/>
</dbReference>
<evidence type="ECO:0000256" key="9">
    <source>
        <dbReference type="PROSITE-ProRule" id="PRU00282"/>
    </source>
</evidence>
<sequence length="356" mass="38846">MAKKKGLKAVPDVGMKSTSSKGLGARRRNSTTAVTFPATTREMLVQQKQQQRATGAASSTAATRILANPTSAIARTVRALYSGVSGPLVTVGMVQSMNFGAYDATRRFLYRRQQQRQCGTSVGSDRDYRTQDSLKNVAMSGSVGGMTTAILTAPLLMMKINQQISGNSFRKAFRQVFLVEESGSGQTRLRFQPLRPYGAAFLPHLLSEAVGRAIYVTSYEGLKRSLLASKRERVGVTADDHVTADDRAIDSISLPERMACAAMSGILCWGTFFPLDALRNRMYHAASRHQPRAVATNSNSNKNKPRALSVLETIRVIQKERAFYRGFSISILRAGPVAAAVLPVYDLTLEKLSSLE</sequence>
<dbReference type="Gene3D" id="1.50.40.10">
    <property type="entry name" value="Mitochondrial carrier domain"/>
    <property type="match status" value="1"/>
</dbReference>
<evidence type="ECO:0000256" key="1">
    <source>
        <dbReference type="ARBA" id="ARBA00004225"/>
    </source>
</evidence>
<keyword evidence="6" id="KW-1133">Transmembrane helix</keyword>
<feature type="repeat" description="Solcar" evidence="9">
    <location>
        <begin position="252"/>
        <end position="351"/>
    </location>
</feature>
<evidence type="ECO:0000256" key="3">
    <source>
        <dbReference type="ARBA" id="ARBA00022448"/>
    </source>
</evidence>
<dbReference type="Pfam" id="PF00153">
    <property type="entry name" value="Mito_carr"/>
    <property type="match status" value="1"/>
</dbReference>
<dbReference type="InterPro" id="IPR018108">
    <property type="entry name" value="MCP_transmembrane"/>
</dbReference>
<dbReference type="InterPro" id="IPR050567">
    <property type="entry name" value="Mitochondrial_Carrier"/>
</dbReference>
<reference evidence="12" key="1">
    <citation type="submission" date="2021-01" db="EMBL/GenBank/DDBJ databases">
        <authorList>
            <person name="Corre E."/>
            <person name="Pelletier E."/>
            <person name="Niang G."/>
            <person name="Scheremetjew M."/>
            <person name="Finn R."/>
            <person name="Kale V."/>
            <person name="Holt S."/>
            <person name="Cochrane G."/>
            <person name="Meng A."/>
            <person name="Brown T."/>
            <person name="Cohen L."/>
        </authorList>
    </citation>
    <scope>NUCLEOTIDE SEQUENCE</scope>
    <source>
        <strain evidence="12">10249 10 AB</strain>
    </source>
</reference>
<proteinExistence type="inferred from homology"/>
<evidence type="ECO:0000313" key="12">
    <source>
        <dbReference type="EMBL" id="CAE0712312.1"/>
    </source>
</evidence>
<evidence type="ECO:0000256" key="10">
    <source>
        <dbReference type="RuleBase" id="RU000488"/>
    </source>
</evidence>
<keyword evidence="4 9" id="KW-0812">Transmembrane</keyword>
<evidence type="ECO:0008006" key="13">
    <source>
        <dbReference type="Google" id="ProtNLM"/>
    </source>
</evidence>
<name>A0A7S4ADM7_9STRA</name>
<accession>A0A7S4ADM7</accession>
<dbReference type="PANTHER" id="PTHR45624">
    <property type="entry name" value="MITOCHONDRIAL BASIC AMINO ACIDS TRANSPORTER-RELATED"/>
    <property type="match status" value="1"/>
</dbReference>
<dbReference type="GO" id="GO:0031966">
    <property type="term" value="C:mitochondrial membrane"/>
    <property type="evidence" value="ECO:0007669"/>
    <property type="project" value="UniProtKB-SubCell"/>
</dbReference>